<feature type="coiled-coil region" evidence="5">
    <location>
        <begin position="324"/>
        <end position="351"/>
    </location>
</feature>
<feature type="coiled-coil region" evidence="5">
    <location>
        <begin position="379"/>
        <end position="469"/>
    </location>
</feature>
<accession>A0A9F7RF29</accession>
<evidence type="ECO:0000256" key="1">
    <source>
        <dbReference type="ARBA" id="ARBA00008275"/>
    </source>
</evidence>
<sequence>MLSLNLPITAGESILTAEDVIVRTLQKSTFALSTSLCGTSNTRTDMGTPGSGRKRAPIKDRFSAEDEALSSIAREAEARLAAKRAARAEARDIRMRELERQQKELDEKCDKQHSDSFSRPSSRCATPGLSAATLASLGGSSSRRGSGDMASIVIEPDASFSELRDIYDLKDQIQDVEGRYMQGLKELKESLSEVEEKYKKAMVSNAQLDNDKSNLIYQVDTLKDVIEELEEQMSELIRETEDKSKELERQKHTCSVLLHKQEELKEGIRQRDELIEKHGLVIIPEGMPNGDVSHESPTSVITLVTQEAAQVLESAGDGPLDIRLRKLAEEKDELLSQIRKLKTQLQEERQKHSVNKMESVYSDGERLENGTDLNIIEMQRDANRQISEYKFKLSKAEQEMGTMEQNINRLEGQVLRYKAAADNSEKIEDELKAEKRKLQRELRGALDKIEEMEMTNTHLVKRLEKMKANRNALLSQQ</sequence>
<evidence type="ECO:0000313" key="7">
    <source>
        <dbReference type="Proteomes" id="UP000221080"/>
    </source>
</evidence>
<name>A0A9F7RF29_ICTPU</name>
<evidence type="ECO:0000256" key="2">
    <source>
        <dbReference type="ARBA" id="ARBA00022687"/>
    </source>
</evidence>
<dbReference type="AlphaFoldDB" id="A0A9F7RF29"/>
<evidence type="ECO:0000256" key="3">
    <source>
        <dbReference type="ARBA" id="ARBA00023054"/>
    </source>
</evidence>
<evidence type="ECO:0000313" key="8">
    <source>
        <dbReference type="RefSeq" id="XP_053535526.1"/>
    </source>
</evidence>
<proteinExistence type="inferred from homology"/>
<dbReference type="Gene3D" id="1.20.5.4090">
    <property type="match status" value="1"/>
</dbReference>
<dbReference type="Pfam" id="PF09738">
    <property type="entry name" value="LRRFIP"/>
    <property type="match status" value="1"/>
</dbReference>
<evidence type="ECO:0000256" key="4">
    <source>
        <dbReference type="ARBA" id="ARBA00040512"/>
    </source>
</evidence>
<evidence type="ECO:0000256" key="5">
    <source>
        <dbReference type="SAM" id="Coils"/>
    </source>
</evidence>
<dbReference type="GO" id="GO:0006355">
    <property type="term" value="P:regulation of DNA-templated transcription"/>
    <property type="evidence" value="ECO:0007669"/>
    <property type="project" value="InterPro"/>
</dbReference>
<protein>
    <recommendedName>
        <fullName evidence="4">Leucine-rich repeat flightless-interacting protein 2</fullName>
    </recommendedName>
</protein>
<dbReference type="RefSeq" id="XP_053535526.1">
    <property type="nucleotide sequence ID" value="XM_053679551.1"/>
</dbReference>
<keyword evidence="7" id="KW-1185">Reference proteome</keyword>
<dbReference type="CTD" id="9209"/>
<gene>
    <name evidence="8" type="primary">lrrfip2</name>
</gene>
<comment type="similarity">
    <text evidence="1">Belongs to the LRRFIP family.</text>
</comment>
<organism evidence="7 8">
    <name type="scientific">Ictalurus punctatus</name>
    <name type="common">Channel catfish</name>
    <name type="synonym">Silurus punctatus</name>
    <dbReference type="NCBI Taxonomy" id="7998"/>
    <lineage>
        <taxon>Eukaryota</taxon>
        <taxon>Metazoa</taxon>
        <taxon>Chordata</taxon>
        <taxon>Craniata</taxon>
        <taxon>Vertebrata</taxon>
        <taxon>Euteleostomi</taxon>
        <taxon>Actinopterygii</taxon>
        <taxon>Neopterygii</taxon>
        <taxon>Teleostei</taxon>
        <taxon>Ostariophysi</taxon>
        <taxon>Siluriformes</taxon>
        <taxon>Ictaluridae</taxon>
        <taxon>Ictalurus</taxon>
    </lineage>
</organism>
<feature type="compositionally biased region" description="Basic and acidic residues" evidence="6">
    <location>
        <begin position="102"/>
        <end position="116"/>
    </location>
</feature>
<evidence type="ECO:0000256" key="6">
    <source>
        <dbReference type="SAM" id="MobiDB-lite"/>
    </source>
</evidence>
<keyword evidence="3 5" id="KW-0175">Coiled coil</keyword>
<feature type="region of interest" description="Disordered" evidence="6">
    <location>
        <begin position="102"/>
        <end position="125"/>
    </location>
</feature>
<keyword evidence="2" id="KW-0879">Wnt signaling pathway</keyword>
<feature type="coiled-coil region" evidence="5">
    <location>
        <begin position="184"/>
        <end position="250"/>
    </location>
</feature>
<reference evidence="7" key="1">
    <citation type="journal article" date="2016" name="Nat. Commun.">
        <title>The channel catfish genome sequence provides insights into the evolution of scale formation in teleosts.</title>
        <authorList>
            <person name="Liu Z."/>
            <person name="Liu S."/>
            <person name="Yao J."/>
            <person name="Bao L."/>
            <person name="Zhang J."/>
            <person name="Li Y."/>
            <person name="Jiang C."/>
            <person name="Sun L."/>
            <person name="Wang R."/>
            <person name="Zhang Y."/>
            <person name="Zhou T."/>
            <person name="Zeng Q."/>
            <person name="Fu Q."/>
            <person name="Gao S."/>
            <person name="Li N."/>
            <person name="Koren S."/>
            <person name="Jiang Y."/>
            <person name="Zimin A."/>
            <person name="Xu P."/>
            <person name="Phillippy A.M."/>
            <person name="Geng X."/>
            <person name="Song L."/>
            <person name="Sun F."/>
            <person name="Li C."/>
            <person name="Wang X."/>
            <person name="Chen A."/>
            <person name="Jin Y."/>
            <person name="Yuan Z."/>
            <person name="Yang Y."/>
            <person name="Tan S."/>
            <person name="Peatman E."/>
            <person name="Lu J."/>
            <person name="Qin Z."/>
            <person name="Dunham R."/>
            <person name="Li Z."/>
            <person name="Sonstegard T."/>
            <person name="Feng J."/>
            <person name="Danzmann R.G."/>
            <person name="Schroeder S."/>
            <person name="Scheffler B."/>
            <person name="Duke M.V."/>
            <person name="Ballard L."/>
            <person name="Kucuktas H."/>
            <person name="Kaltenboeck L."/>
            <person name="Liu H."/>
            <person name="Armbruster J."/>
            <person name="Xie Y."/>
            <person name="Kirby M.L."/>
            <person name="Tian Y."/>
            <person name="Flanagan M.E."/>
            <person name="Mu W."/>
            <person name="Waldbieser G.C."/>
        </authorList>
    </citation>
    <scope>NUCLEOTIDE SEQUENCE [LARGE SCALE GENOMIC DNA]</scope>
    <source>
        <strain evidence="7">SDA103</strain>
    </source>
</reference>
<reference evidence="8" key="2">
    <citation type="submission" date="2025-08" db="UniProtKB">
        <authorList>
            <consortium name="RefSeq"/>
        </authorList>
    </citation>
    <scope>IDENTIFICATION</scope>
    <source>
        <tissue evidence="8">Blood</tissue>
    </source>
</reference>
<dbReference type="GeneID" id="108263027"/>
<dbReference type="InterPro" id="IPR019139">
    <property type="entry name" value="LRRFIP1/2"/>
</dbReference>
<dbReference type="GO" id="GO:0016055">
    <property type="term" value="P:Wnt signaling pathway"/>
    <property type="evidence" value="ECO:0007669"/>
    <property type="project" value="UniProtKB-KW"/>
</dbReference>
<dbReference type="Proteomes" id="UP000221080">
    <property type="component" value="Chromosome 3"/>
</dbReference>
<dbReference type="PANTHER" id="PTHR19212:SF6">
    <property type="entry name" value="LEUCINE-RICH REPEAT FLIGHTLESS-INTERACTING PROTEIN 2"/>
    <property type="match status" value="1"/>
</dbReference>
<dbReference type="PANTHER" id="PTHR19212">
    <property type="entry name" value="LEUCINE RICH REPEAT IN FLII INTERACTING PROTEIN"/>
    <property type="match status" value="1"/>
</dbReference>